<evidence type="ECO:0000256" key="2">
    <source>
        <dbReference type="ARBA" id="ARBA00023163"/>
    </source>
</evidence>
<dbReference type="Pfam" id="PF00455">
    <property type="entry name" value="DeoRC"/>
    <property type="match status" value="1"/>
</dbReference>
<dbReference type="PANTHER" id="PTHR30363:SF44">
    <property type="entry name" value="AGA OPERON TRANSCRIPTIONAL REPRESSOR-RELATED"/>
    <property type="match status" value="1"/>
</dbReference>
<dbReference type="SMART" id="SM01134">
    <property type="entry name" value="DeoRC"/>
    <property type="match status" value="1"/>
</dbReference>
<dbReference type="SMART" id="SM00420">
    <property type="entry name" value="HTH_DEOR"/>
    <property type="match status" value="1"/>
</dbReference>
<keyword evidence="2" id="KW-0804">Transcription</keyword>
<dbReference type="PRINTS" id="PR00037">
    <property type="entry name" value="HTHLACR"/>
</dbReference>
<evidence type="ECO:0000313" key="4">
    <source>
        <dbReference type="EMBL" id="NYF80486.1"/>
    </source>
</evidence>
<comment type="caution">
    <text evidence="4">The sequence shown here is derived from an EMBL/GenBank/DDBJ whole genome shotgun (WGS) entry which is preliminary data.</text>
</comment>
<dbReference type="InterPro" id="IPR047779">
    <property type="entry name" value="AgaR-like"/>
</dbReference>
<evidence type="ECO:0000256" key="1">
    <source>
        <dbReference type="ARBA" id="ARBA00023015"/>
    </source>
</evidence>
<dbReference type="Gene3D" id="3.40.50.1360">
    <property type="match status" value="1"/>
</dbReference>
<dbReference type="PANTHER" id="PTHR30363">
    <property type="entry name" value="HTH-TYPE TRANSCRIPTIONAL REGULATOR SRLR-RELATED"/>
    <property type="match status" value="1"/>
</dbReference>
<dbReference type="SUPFAM" id="SSF46785">
    <property type="entry name" value="Winged helix' DNA-binding domain"/>
    <property type="match status" value="1"/>
</dbReference>
<dbReference type="InterPro" id="IPR014036">
    <property type="entry name" value="DeoR-like_C"/>
</dbReference>
<proteinExistence type="predicted"/>
<name>A0A7Y9TGZ3_9BACT</name>
<accession>A0A7Y9TGZ3</accession>
<feature type="domain" description="HTH deoR-type" evidence="3">
    <location>
        <begin position="31"/>
        <end position="86"/>
    </location>
</feature>
<dbReference type="Pfam" id="PF08220">
    <property type="entry name" value="HTH_DeoR"/>
    <property type="match status" value="1"/>
</dbReference>
<keyword evidence="1" id="KW-0805">Transcription regulation</keyword>
<keyword evidence="5" id="KW-1185">Reference proteome</keyword>
<dbReference type="PROSITE" id="PS51000">
    <property type="entry name" value="HTH_DEOR_2"/>
    <property type="match status" value="1"/>
</dbReference>
<protein>
    <submittedName>
        <fullName evidence="4">DeoR family transcriptional regulator of aga operon</fullName>
    </submittedName>
</protein>
<dbReference type="AlphaFoldDB" id="A0A7Y9TGZ3"/>
<sequence>MKEKKDRSGGAKRAENKVAEPVIHENGTMLIGERRQHELSIIQRDGRVLVSELSESLGISSITIRKDLDYLNSKGLVTRTHGGALALQSTSMLDPSLKEKEQHQFKEKQLIAAAAIKLVKEGQCVLLDSGTTTTTIARALRKFSHLTIVTNGLNIAAELSDTDFDIILIGGALRRNSFSLVGPLAEDVLREVHADILFLGVDGFDIQIGLTTPNILEARANRAMVKASKRVVAVCDSTKFHRRSLALIVPPTAIHTVITDSQISDSDAEALKNIGIEVILV</sequence>
<dbReference type="InterPro" id="IPR001034">
    <property type="entry name" value="DeoR_HTH"/>
</dbReference>
<dbReference type="SUPFAM" id="SSF100950">
    <property type="entry name" value="NagB/RpiA/CoA transferase-like"/>
    <property type="match status" value="1"/>
</dbReference>
<reference evidence="4 5" key="1">
    <citation type="submission" date="2020-07" db="EMBL/GenBank/DDBJ databases">
        <title>Genomic Encyclopedia of Type Strains, Phase IV (KMG-V): Genome sequencing to study the core and pangenomes of soil and plant-associated prokaryotes.</title>
        <authorList>
            <person name="Whitman W."/>
        </authorList>
    </citation>
    <scope>NUCLEOTIDE SEQUENCE [LARGE SCALE GENOMIC DNA]</scope>
    <source>
        <strain evidence="4 5">X4EP2</strain>
    </source>
</reference>
<dbReference type="InterPro" id="IPR036388">
    <property type="entry name" value="WH-like_DNA-bd_sf"/>
</dbReference>
<dbReference type="Proteomes" id="UP000589520">
    <property type="component" value="Unassembled WGS sequence"/>
</dbReference>
<evidence type="ECO:0000313" key="5">
    <source>
        <dbReference type="Proteomes" id="UP000589520"/>
    </source>
</evidence>
<dbReference type="InterPro" id="IPR037171">
    <property type="entry name" value="NagB/RpiA_transferase-like"/>
</dbReference>
<dbReference type="Gene3D" id="1.10.10.10">
    <property type="entry name" value="Winged helix-like DNA-binding domain superfamily/Winged helix DNA-binding domain"/>
    <property type="match status" value="1"/>
</dbReference>
<dbReference type="EMBL" id="JACCCW010000002">
    <property type="protein sequence ID" value="NYF80486.1"/>
    <property type="molecule type" value="Genomic_DNA"/>
</dbReference>
<dbReference type="GO" id="GO:0003700">
    <property type="term" value="F:DNA-binding transcription factor activity"/>
    <property type="evidence" value="ECO:0007669"/>
    <property type="project" value="InterPro"/>
</dbReference>
<evidence type="ECO:0000259" key="3">
    <source>
        <dbReference type="PROSITE" id="PS51000"/>
    </source>
</evidence>
<dbReference type="InterPro" id="IPR036390">
    <property type="entry name" value="WH_DNA-bd_sf"/>
</dbReference>
<dbReference type="RefSeq" id="WP_348640881.1">
    <property type="nucleotide sequence ID" value="NZ_JACCCW010000002.1"/>
</dbReference>
<dbReference type="NCBIfam" id="NF040755">
    <property type="entry name" value="AgaR"/>
    <property type="match status" value="1"/>
</dbReference>
<gene>
    <name evidence="4" type="ORF">HDF17_002806</name>
</gene>
<dbReference type="InterPro" id="IPR050313">
    <property type="entry name" value="Carb_Metab_HTH_regulators"/>
</dbReference>
<organism evidence="4 5">
    <name type="scientific">Granulicella arctica</name>
    <dbReference type="NCBI Taxonomy" id="940613"/>
    <lineage>
        <taxon>Bacteria</taxon>
        <taxon>Pseudomonadati</taxon>
        <taxon>Acidobacteriota</taxon>
        <taxon>Terriglobia</taxon>
        <taxon>Terriglobales</taxon>
        <taxon>Acidobacteriaceae</taxon>
        <taxon>Granulicella</taxon>
    </lineage>
</organism>